<dbReference type="InterPro" id="IPR036874">
    <property type="entry name" value="Carbonic_anhydrase_sf"/>
</dbReference>
<reference evidence="9" key="1">
    <citation type="submission" date="2021-04" db="EMBL/GenBank/DDBJ databases">
        <authorList>
            <consortium name="Molecular Ecology Group"/>
        </authorList>
    </citation>
    <scope>NUCLEOTIDE SEQUENCE</scope>
</reference>
<evidence type="ECO:0000256" key="8">
    <source>
        <dbReference type="RuleBase" id="RU003956"/>
    </source>
</evidence>
<evidence type="ECO:0000256" key="2">
    <source>
        <dbReference type="ARBA" id="ARBA00012925"/>
    </source>
</evidence>
<comment type="similarity">
    <text evidence="1 8">Belongs to the beta-class carbonic anhydrase family.</text>
</comment>
<dbReference type="GO" id="GO:0004089">
    <property type="term" value="F:carbonate dehydratase activity"/>
    <property type="evidence" value="ECO:0007669"/>
    <property type="project" value="UniProtKB-UniRule"/>
</dbReference>
<evidence type="ECO:0000313" key="9">
    <source>
        <dbReference type="EMBL" id="CAG5118574.1"/>
    </source>
</evidence>
<dbReference type="Pfam" id="PF00484">
    <property type="entry name" value="Pro_CA"/>
    <property type="match status" value="1"/>
</dbReference>
<feature type="binding site" evidence="7">
    <location>
        <position position="42"/>
    </location>
    <ligand>
        <name>Zn(2+)</name>
        <dbReference type="ChEBI" id="CHEBI:29105"/>
    </ligand>
</feature>
<evidence type="ECO:0000313" key="10">
    <source>
        <dbReference type="Proteomes" id="UP000678393"/>
    </source>
</evidence>
<evidence type="ECO:0000256" key="5">
    <source>
        <dbReference type="ARBA" id="ARBA00023239"/>
    </source>
</evidence>
<comment type="function">
    <text evidence="8">Reversible hydration of carbon dioxide.</text>
</comment>
<dbReference type="EMBL" id="CAJHNH020000573">
    <property type="protein sequence ID" value="CAG5118574.1"/>
    <property type="molecule type" value="Genomic_DNA"/>
</dbReference>
<dbReference type="Proteomes" id="UP000678393">
    <property type="component" value="Unassembled WGS sequence"/>
</dbReference>
<keyword evidence="3 7" id="KW-0479">Metal-binding</keyword>
<dbReference type="Gene3D" id="3.40.1050.10">
    <property type="entry name" value="Carbonic anhydrase"/>
    <property type="match status" value="1"/>
</dbReference>
<feature type="binding site" evidence="7">
    <location>
        <position position="103"/>
    </location>
    <ligand>
        <name>Zn(2+)</name>
        <dbReference type="ChEBI" id="CHEBI:29105"/>
    </ligand>
</feature>
<keyword evidence="4 7" id="KW-0862">Zinc</keyword>
<keyword evidence="5 8" id="KW-0456">Lyase</keyword>
<feature type="binding site" evidence="7">
    <location>
        <position position="40"/>
    </location>
    <ligand>
        <name>Zn(2+)</name>
        <dbReference type="ChEBI" id="CHEBI:29105"/>
    </ligand>
</feature>
<name>A0A8S3YNC0_9EUPU</name>
<evidence type="ECO:0000256" key="1">
    <source>
        <dbReference type="ARBA" id="ARBA00006217"/>
    </source>
</evidence>
<dbReference type="PANTHER" id="PTHR11002">
    <property type="entry name" value="CARBONIC ANHYDRASE"/>
    <property type="match status" value="1"/>
</dbReference>
<comment type="cofactor">
    <cofactor evidence="7">
        <name>Zn(2+)</name>
        <dbReference type="ChEBI" id="CHEBI:29105"/>
    </cofactor>
    <text evidence="7">Binds 1 zinc ion per subunit.</text>
</comment>
<dbReference type="GO" id="GO:0008270">
    <property type="term" value="F:zinc ion binding"/>
    <property type="evidence" value="ECO:0007669"/>
    <property type="project" value="UniProtKB-UniRule"/>
</dbReference>
<gene>
    <name evidence="9" type="ORF">CUNI_LOCUS4132</name>
</gene>
<organism evidence="9 10">
    <name type="scientific">Candidula unifasciata</name>
    <dbReference type="NCBI Taxonomy" id="100452"/>
    <lineage>
        <taxon>Eukaryota</taxon>
        <taxon>Metazoa</taxon>
        <taxon>Spiralia</taxon>
        <taxon>Lophotrochozoa</taxon>
        <taxon>Mollusca</taxon>
        <taxon>Gastropoda</taxon>
        <taxon>Heterobranchia</taxon>
        <taxon>Euthyneura</taxon>
        <taxon>Panpulmonata</taxon>
        <taxon>Eupulmonata</taxon>
        <taxon>Stylommatophora</taxon>
        <taxon>Helicina</taxon>
        <taxon>Helicoidea</taxon>
        <taxon>Geomitridae</taxon>
        <taxon>Candidula</taxon>
    </lineage>
</organism>
<dbReference type="InterPro" id="IPR001765">
    <property type="entry name" value="Carbonic_anhydrase"/>
</dbReference>
<dbReference type="EC" id="4.2.1.1" evidence="2 8"/>
<feature type="binding site" evidence="7">
    <location>
        <position position="106"/>
    </location>
    <ligand>
        <name>Zn(2+)</name>
        <dbReference type="ChEBI" id="CHEBI:29105"/>
    </ligand>
</feature>
<dbReference type="PANTHER" id="PTHR11002:SF76">
    <property type="entry name" value="CARBONIC ANHYDRASE"/>
    <property type="match status" value="1"/>
</dbReference>
<dbReference type="OrthoDB" id="10020193at2759"/>
<keyword evidence="10" id="KW-1185">Reference proteome</keyword>
<proteinExistence type="inferred from homology"/>
<evidence type="ECO:0000256" key="3">
    <source>
        <dbReference type="ARBA" id="ARBA00022723"/>
    </source>
</evidence>
<evidence type="ECO:0000256" key="7">
    <source>
        <dbReference type="PIRSR" id="PIRSR601765-1"/>
    </source>
</evidence>
<dbReference type="SUPFAM" id="SSF53056">
    <property type="entry name" value="beta-carbonic anhydrase, cab"/>
    <property type="match status" value="1"/>
</dbReference>
<comment type="caution">
    <text evidence="9">The sequence shown here is derived from an EMBL/GenBank/DDBJ whole genome shotgun (WGS) entry which is preliminary data.</text>
</comment>
<protein>
    <recommendedName>
        <fullName evidence="2 8">Carbonic anhydrase</fullName>
        <ecNumber evidence="2 8">4.2.1.1</ecNumber>
    </recommendedName>
    <alternativeName>
        <fullName evidence="8">Carbonate dehydratase</fullName>
    </alternativeName>
</protein>
<dbReference type="AlphaFoldDB" id="A0A8S3YNC0"/>
<comment type="catalytic activity">
    <reaction evidence="6 8">
        <text>hydrogencarbonate + H(+) = CO2 + H2O</text>
        <dbReference type="Rhea" id="RHEA:10748"/>
        <dbReference type="ChEBI" id="CHEBI:15377"/>
        <dbReference type="ChEBI" id="CHEBI:15378"/>
        <dbReference type="ChEBI" id="CHEBI:16526"/>
        <dbReference type="ChEBI" id="CHEBI:17544"/>
        <dbReference type="EC" id="4.2.1.1"/>
    </reaction>
</comment>
<accession>A0A8S3YNC0</accession>
<sequence length="269" mass="30509">MDKILRGVVKYNLHDKVRFVNDIDKFTKKIVQPQTVFISCMDSRVLPSKFVGSAIGETFYVRNAGNMIPHHEDYLAGYISSEGGGLELGCIVNEIRNVVICGHSDCRALYALYDMRKECDHKLYHQKSPLKTWVALNGRRTANKFSQLFPDEVKRNNFVDPVIFDVNLGQGHVKALIDPENDFCIQDKLSQINCLEQASHVTTYPLLQPFIKTGELQIHAMWYDVYTGNVYLFSPSERKFVIVSDSNVTSLMTECGCNSCTGVLKEKQP</sequence>
<evidence type="ECO:0000256" key="4">
    <source>
        <dbReference type="ARBA" id="ARBA00022833"/>
    </source>
</evidence>
<dbReference type="SMART" id="SM00947">
    <property type="entry name" value="Pro_CA"/>
    <property type="match status" value="1"/>
</dbReference>
<evidence type="ECO:0000256" key="6">
    <source>
        <dbReference type="ARBA" id="ARBA00048348"/>
    </source>
</evidence>